<name>A0ABN6RSF9_9BACT</name>
<gene>
    <name evidence="1" type="ORF">JCM14722_15430</name>
</gene>
<proteinExistence type="predicted"/>
<accession>A0ABN6RSF9</accession>
<dbReference type="Proteomes" id="UP001061361">
    <property type="component" value="Chromosome"/>
</dbReference>
<reference evidence="1" key="1">
    <citation type="submission" date="2022-08" db="EMBL/GenBank/DDBJ databases">
        <title>Genome Sequence of the sulphate-reducing bacterium, Pseudodesulfovibrio portus JCM14722.</title>
        <authorList>
            <person name="Kondo R."/>
            <person name="Kataoka T."/>
        </authorList>
    </citation>
    <scope>NUCLEOTIDE SEQUENCE</scope>
    <source>
        <strain evidence="1">JCM 14722</strain>
    </source>
</reference>
<evidence type="ECO:0000313" key="1">
    <source>
        <dbReference type="EMBL" id="BDQ34001.1"/>
    </source>
</evidence>
<sequence>MDENLETKLRELAEENGVDPDELIGLAEQAELPEGLDRVAETLLGDVALFGHALDNIKK</sequence>
<evidence type="ECO:0000313" key="2">
    <source>
        <dbReference type="Proteomes" id="UP001061361"/>
    </source>
</evidence>
<keyword evidence="2" id="KW-1185">Reference proteome</keyword>
<dbReference type="EMBL" id="AP026708">
    <property type="protein sequence ID" value="BDQ34001.1"/>
    <property type="molecule type" value="Genomic_DNA"/>
</dbReference>
<organism evidence="1 2">
    <name type="scientific">Pseudodesulfovibrio portus</name>
    <dbReference type="NCBI Taxonomy" id="231439"/>
    <lineage>
        <taxon>Bacteria</taxon>
        <taxon>Pseudomonadati</taxon>
        <taxon>Thermodesulfobacteriota</taxon>
        <taxon>Desulfovibrionia</taxon>
        <taxon>Desulfovibrionales</taxon>
        <taxon>Desulfovibrionaceae</taxon>
    </lineage>
</organism>
<protein>
    <submittedName>
        <fullName evidence="1">Uncharacterized protein</fullName>
    </submittedName>
</protein>
<dbReference type="RefSeq" id="WP_264984048.1">
    <property type="nucleotide sequence ID" value="NZ_AP026708.1"/>
</dbReference>